<organism evidence="3 8">
    <name type="scientific">Phytophthora rubi</name>
    <dbReference type="NCBI Taxonomy" id="129364"/>
    <lineage>
        <taxon>Eukaryota</taxon>
        <taxon>Sar</taxon>
        <taxon>Stramenopiles</taxon>
        <taxon>Oomycota</taxon>
        <taxon>Peronosporomycetes</taxon>
        <taxon>Peronosporales</taxon>
        <taxon>Peronosporaceae</taxon>
        <taxon>Phytophthora</taxon>
    </lineage>
</organism>
<feature type="coiled-coil region" evidence="1">
    <location>
        <begin position="616"/>
        <end position="687"/>
    </location>
</feature>
<evidence type="ECO:0000313" key="5">
    <source>
        <dbReference type="EMBL" id="KAE9302084.1"/>
    </source>
</evidence>
<evidence type="ECO:0000313" key="3">
    <source>
        <dbReference type="EMBL" id="KAE8988623.1"/>
    </source>
</evidence>
<name>A0A6A3JAM8_9STRA</name>
<evidence type="ECO:0000313" key="4">
    <source>
        <dbReference type="EMBL" id="KAE8993399.1"/>
    </source>
</evidence>
<feature type="region of interest" description="Disordered" evidence="2">
    <location>
        <begin position="121"/>
        <end position="141"/>
    </location>
</feature>
<dbReference type="Proteomes" id="UP000434957">
    <property type="component" value="Unassembled WGS sequence"/>
</dbReference>
<dbReference type="EMBL" id="QXFV01002068">
    <property type="protein sequence ID" value="KAE8993399.1"/>
    <property type="molecule type" value="Genomic_DNA"/>
</dbReference>
<proteinExistence type="predicted"/>
<feature type="compositionally biased region" description="Basic and acidic residues" evidence="2">
    <location>
        <begin position="296"/>
        <end position="310"/>
    </location>
</feature>
<feature type="compositionally biased region" description="Basic and acidic residues" evidence="2">
    <location>
        <begin position="449"/>
        <end position="460"/>
    </location>
</feature>
<feature type="region of interest" description="Disordered" evidence="2">
    <location>
        <begin position="403"/>
        <end position="460"/>
    </location>
</feature>
<feature type="compositionally biased region" description="Acidic residues" evidence="2">
    <location>
        <begin position="434"/>
        <end position="444"/>
    </location>
</feature>
<dbReference type="OrthoDB" id="129441at2759"/>
<evidence type="ECO:0000313" key="7">
    <source>
        <dbReference type="Proteomes" id="UP000434957"/>
    </source>
</evidence>
<dbReference type="EMBL" id="QXFU01002228">
    <property type="protein sequence ID" value="KAE8988623.1"/>
    <property type="molecule type" value="Genomic_DNA"/>
</dbReference>
<accession>A0A6A3JAM8</accession>
<keyword evidence="7" id="KW-1185">Reference proteome</keyword>
<evidence type="ECO:0000313" key="6">
    <source>
        <dbReference type="Proteomes" id="UP000429607"/>
    </source>
</evidence>
<protein>
    <submittedName>
        <fullName evidence="3">Uncharacterized protein</fullName>
    </submittedName>
</protein>
<feature type="compositionally biased region" description="Polar residues" evidence="2">
    <location>
        <begin position="246"/>
        <end position="257"/>
    </location>
</feature>
<feature type="compositionally biased region" description="Basic and acidic residues" evidence="2">
    <location>
        <begin position="121"/>
        <end position="130"/>
    </location>
</feature>
<evidence type="ECO:0000313" key="8">
    <source>
        <dbReference type="Proteomes" id="UP000435112"/>
    </source>
</evidence>
<gene>
    <name evidence="4" type="ORF">PR001_g20681</name>
    <name evidence="3" type="ORF">PR002_g21708</name>
    <name evidence="5" type="ORF">PR003_g22368</name>
</gene>
<reference evidence="6 8" key="1">
    <citation type="submission" date="2018-09" db="EMBL/GenBank/DDBJ databases">
        <title>Genomic investigation of the strawberry pathogen Phytophthora fragariae indicates pathogenicity is determined by transcriptional variation in three key races.</title>
        <authorList>
            <person name="Adams T.M."/>
            <person name="Armitage A.D."/>
            <person name="Sobczyk M.K."/>
            <person name="Bates H.J."/>
            <person name="Dunwell J.M."/>
            <person name="Nellist C.F."/>
            <person name="Harrison R.J."/>
        </authorList>
    </citation>
    <scope>NUCLEOTIDE SEQUENCE [LARGE SCALE GENOMIC DNA]</scope>
    <source>
        <strain evidence="4 6">SCRP249</strain>
        <strain evidence="3 8">SCRP324</strain>
        <strain evidence="5 7">SCRP333</strain>
    </source>
</reference>
<comment type="caution">
    <text evidence="3">The sequence shown here is derived from an EMBL/GenBank/DDBJ whole genome shotgun (WGS) entry which is preliminary data.</text>
</comment>
<evidence type="ECO:0000256" key="2">
    <source>
        <dbReference type="SAM" id="MobiDB-lite"/>
    </source>
</evidence>
<sequence>MSETVVGRFKAELKRSLRSHVAQAVNDVCGSFADELKPPEPSPPTIRPQVGASAYETDYDCCRQLVEYIERNMDTSPGFTQQMDCIILAFQSNAPIEVLNSVVKQNLWFRRKYVGDKAAVGDEKSMKTSDVRPNGGKNLANSFKRKQSAGTMNSKARKAVSEVEQAKQEVPLEDVRVESDGAGVSKSADTGLKDTPVEVVSSKVDAIGSGSAETPPALDRAVAAKDDTTTSGILVQGGEKSPRTALDQTKASQVTESQRTDKKDSKGAEVNASRSTVSLPRESGKRKRLVTRKRPKTAESHSKRARREVPPPDQSSTESDNPDGDGQQTASPARGHDVKSKKAELHMSASAALESAVGAVLHKATCGNVSTVTAASATTCTQDAAQETNAGAQQQLIRKMPLVKNTGSNPDKAAQKATVNVAVPVSKRSASSATEEETNDEEGNPDARPSAESEEKSRRCGDKTLFDVELRKVAQDLEAGDEVYGLQVAKVRFQSMLDSLVETYIKDPDTSASKAVDKSRTAADPIAKFCAIEQWSFEQRNEFNTRLRDTIEIVDASLCKPPPGYYCCRGCKTIRAQMCNKSAPCINPICHAWHDAETHSESCVNEKCEFNTRVRLRETMHRIEQKQQQITSASDALKRAKAELLSPTRRSNQERVSVGNAKTFERIESLEHNLENLNGELLIQLDEKLQYWATLGSIGIDTQSDKIDGVPDFASHYATRSHQRKKQ</sequence>
<evidence type="ECO:0000256" key="1">
    <source>
        <dbReference type="SAM" id="Coils"/>
    </source>
</evidence>
<feature type="region of interest" description="Disordered" evidence="2">
    <location>
        <begin position="162"/>
        <end position="346"/>
    </location>
</feature>
<dbReference type="Proteomes" id="UP000435112">
    <property type="component" value="Unassembled WGS sequence"/>
</dbReference>
<dbReference type="Proteomes" id="UP000429607">
    <property type="component" value="Unassembled WGS sequence"/>
</dbReference>
<dbReference type="EMBL" id="QXFT01002204">
    <property type="protein sequence ID" value="KAE9302084.1"/>
    <property type="molecule type" value="Genomic_DNA"/>
</dbReference>
<feature type="compositionally biased region" description="Basic residues" evidence="2">
    <location>
        <begin position="284"/>
        <end position="295"/>
    </location>
</feature>
<dbReference type="AlphaFoldDB" id="A0A6A3JAM8"/>
<feature type="compositionally biased region" description="Basic and acidic residues" evidence="2">
    <location>
        <begin position="258"/>
        <end position="267"/>
    </location>
</feature>
<feature type="compositionally biased region" description="Basic and acidic residues" evidence="2">
    <location>
        <begin position="334"/>
        <end position="345"/>
    </location>
</feature>
<keyword evidence="1" id="KW-0175">Coiled coil</keyword>